<name>A0A4S8L076_DENBC</name>
<evidence type="ECO:0000313" key="2">
    <source>
        <dbReference type="Proteomes" id="UP000297245"/>
    </source>
</evidence>
<proteinExistence type="predicted"/>
<protein>
    <submittedName>
        <fullName evidence="1">Uncharacterized protein</fullName>
    </submittedName>
</protein>
<evidence type="ECO:0000313" key="1">
    <source>
        <dbReference type="EMBL" id="THU81670.1"/>
    </source>
</evidence>
<keyword evidence="2" id="KW-1185">Reference proteome</keyword>
<sequence>MSFSHVLSSYTERGFLCDIFLLLLLLLLFMVYSFPTQLPKKNVLLPPSLIVPCPSPSLKKHVNSGYCDEWCWGSYVLNIKCSVSASIILIHNLPSLASCTCYATLL</sequence>
<dbReference type="EMBL" id="ML179787">
    <property type="protein sequence ID" value="THU81670.1"/>
    <property type="molecule type" value="Genomic_DNA"/>
</dbReference>
<gene>
    <name evidence="1" type="ORF">K435DRAFT_469698</name>
</gene>
<accession>A0A4S8L076</accession>
<reference evidence="1 2" key="1">
    <citation type="journal article" date="2019" name="Nat. Ecol. Evol.">
        <title>Megaphylogeny resolves global patterns of mushroom evolution.</title>
        <authorList>
            <person name="Varga T."/>
            <person name="Krizsan K."/>
            <person name="Foldi C."/>
            <person name="Dima B."/>
            <person name="Sanchez-Garcia M."/>
            <person name="Sanchez-Ramirez S."/>
            <person name="Szollosi G.J."/>
            <person name="Szarkandi J.G."/>
            <person name="Papp V."/>
            <person name="Albert L."/>
            <person name="Andreopoulos W."/>
            <person name="Angelini C."/>
            <person name="Antonin V."/>
            <person name="Barry K.W."/>
            <person name="Bougher N.L."/>
            <person name="Buchanan P."/>
            <person name="Buyck B."/>
            <person name="Bense V."/>
            <person name="Catcheside P."/>
            <person name="Chovatia M."/>
            <person name="Cooper J."/>
            <person name="Damon W."/>
            <person name="Desjardin D."/>
            <person name="Finy P."/>
            <person name="Geml J."/>
            <person name="Haridas S."/>
            <person name="Hughes K."/>
            <person name="Justo A."/>
            <person name="Karasinski D."/>
            <person name="Kautmanova I."/>
            <person name="Kiss B."/>
            <person name="Kocsube S."/>
            <person name="Kotiranta H."/>
            <person name="LaButti K.M."/>
            <person name="Lechner B.E."/>
            <person name="Liimatainen K."/>
            <person name="Lipzen A."/>
            <person name="Lukacs Z."/>
            <person name="Mihaltcheva S."/>
            <person name="Morgado L.N."/>
            <person name="Niskanen T."/>
            <person name="Noordeloos M.E."/>
            <person name="Ohm R.A."/>
            <person name="Ortiz-Santana B."/>
            <person name="Ovrebo C."/>
            <person name="Racz N."/>
            <person name="Riley R."/>
            <person name="Savchenko A."/>
            <person name="Shiryaev A."/>
            <person name="Soop K."/>
            <person name="Spirin V."/>
            <person name="Szebenyi C."/>
            <person name="Tomsovsky M."/>
            <person name="Tulloss R.E."/>
            <person name="Uehling J."/>
            <person name="Grigoriev I.V."/>
            <person name="Vagvolgyi C."/>
            <person name="Papp T."/>
            <person name="Martin F.M."/>
            <person name="Miettinen O."/>
            <person name="Hibbett D.S."/>
            <person name="Nagy L.G."/>
        </authorList>
    </citation>
    <scope>NUCLEOTIDE SEQUENCE [LARGE SCALE GENOMIC DNA]</scope>
    <source>
        <strain evidence="1 2">CBS 962.96</strain>
    </source>
</reference>
<dbReference type="Proteomes" id="UP000297245">
    <property type="component" value="Unassembled WGS sequence"/>
</dbReference>
<organism evidence="1 2">
    <name type="scientific">Dendrothele bispora (strain CBS 962.96)</name>
    <dbReference type="NCBI Taxonomy" id="1314807"/>
    <lineage>
        <taxon>Eukaryota</taxon>
        <taxon>Fungi</taxon>
        <taxon>Dikarya</taxon>
        <taxon>Basidiomycota</taxon>
        <taxon>Agaricomycotina</taxon>
        <taxon>Agaricomycetes</taxon>
        <taxon>Agaricomycetidae</taxon>
        <taxon>Agaricales</taxon>
        <taxon>Agaricales incertae sedis</taxon>
        <taxon>Dendrothele</taxon>
    </lineage>
</organism>
<dbReference type="AlphaFoldDB" id="A0A4S8L076"/>